<comment type="caution">
    <text evidence="12">The sequence shown here is derived from an EMBL/GenBank/DDBJ whole genome shotgun (WGS) entry which is preliminary data.</text>
</comment>
<evidence type="ECO:0000256" key="4">
    <source>
        <dbReference type="ARBA" id="ARBA00022801"/>
    </source>
</evidence>
<evidence type="ECO:0000256" key="10">
    <source>
        <dbReference type="SAM" id="MobiDB-lite"/>
    </source>
</evidence>
<evidence type="ECO:0000313" key="12">
    <source>
        <dbReference type="EMBL" id="KAK0749948.1"/>
    </source>
</evidence>
<feature type="compositionally biased region" description="Basic and acidic residues" evidence="10">
    <location>
        <begin position="733"/>
        <end position="753"/>
    </location>
</feature>
<keyword evidence="7" id="KW-0479">Metal-binding</keyword>
<dbReference type="InterPro" id="IPR001382">
    <property type="entry name" value="Glyco_hydro_47"/>
</dbReference>
<feature type="compositionally biased region" description="Low complexity" evidence="10">
    <location>
        <begin position="513"/>
        <end position="524"/>
    </location>
</feature>
<dbReference type="AlphaFoldDB" id="A0AA40F2H7"/>
<organism evidence="12 13">
    <name type="scientific">Schizothecium vesticola</name>
    <dbReference type="NCBI Taxonomy" id="314040"/>
    <lineage>
        <taxon>Eukaryota</taxon>
        <taxon>Fungi</taxon>
        <taxon>Dikarya</taxon>
        <taxon>Ascomycota</taxon>
        <taxon>Pezizomycotina</taxon>
        <taxon>Sordariomycetes</taxon>
        <taxon>Sordariomycetidae</taxon>
        <taxon>Sordariales</taxon>
        <taxon>Schizotheciaceae</taxon>
        <taxon>Schizothecium</taxon>
    </lineage>
</organism>
<evidence type="ECO:0000256" key="8">
    <source>
        <dbReference type="PIRSR" id="PIRSR601382-3"/>
    </source>
</evidence>
<evidence type="ECO:0000256" key="3">
    <source>
        <dbReference type="ARBA" id="ARBA00007658"/>
    </source>
</evidence>
<dbReference type="GO" id="GO:0005509">
    <property type="term" value="F:calcium ion binding"/>
    <property type="evidence" value="ECO:0007669"/>
    <property type="project" value="InterPro"/>
</dbReference>
<evidence type="ECO:0000256" key="11">
    <source>
        <dbReference type="SAM" id="SignalP"/>
    </source>
</evidence>
<feature type="region of interest" description="Disordered" evidence="10">
    <location>
        <begin position="44"/>
        <end position="92"/>
    </location>
</feature>
<keyword evidence="5 8" id="KW-1015">Disulfide bond</keyword>
<evidence type="ECO:0000256" key="2">
    <source>
        <dbReference type="ARBA" id="ARBA00004922"/>
    </source>
</evidence>
<proteinExistence type="inferred from homology"/>
<comment type="cofactor">
    <cofactor evidence="1 7">
        <name>Ca(2+)</name>
        <dbReference type="ChEBI" id="CHEBI:29108"/>
    </cofactor>
</comment>
<feature type="active site" description="Proton donor" evidence="6">
    <location>
        <position position="670"/>
    </location>
</feature>
<feature type="active site" evidence="6">
    <location>
        <position position="860"/>
    </location>
</feature>
<dbReference type="PANTHER" id="PTHR11742">
    <property type="entry name" value="MANNOSYL-OLIGOSACCHARIDE ALPHA-1,2-MANNOSIDASE-RELATED"/>
    <property type="match status" value="1"/>
</dbReference>
<keyword evidence="4 9" id="KW-0378">Hydrolase</keyword>
<dbReference type="Pfam" id="PF01532">
    <property type="entry name" value="Glyco_hydro_47"/>
    <property type="match status" value="1"/>
</dbReference>
<protein>
    <recommendedName>
        <fullName evidence="9">alpha-1,2-Mannosidase</fullName>
        <ecNumber evidence="9">3.2.1.-</ecNumber>
    </recommendedName>
</protein>
<feature type="compositionally biased region" description="Low complexity" evidence="10">
    <location>
        <begin position="129"/>
        <end position="154"/>
    </location>
</feature>
<feature type="compositionally biased region" description="Basic and acidic residues" evidence="10">
    <location>
        <begin position="763"/>
        <end position="786"/>
    </location>
</feature>
<comment type="pathway">
    <text evidence="2">Protein modification; protein glycosylation.</text>
</comment>
<dbReference type="GO" id="GO:0005975">
    <property type="term" value="P:carbohydrate metabolic process"/>
    <property type="evidence" value="ECO:0007669"/>
    <property type="project" value="InterPro"/>
</dbReference>
<feature type="active site" evidence="6">
    <location>
        <position position="553"/>
    </location>
</feature>
<feature type="compositionally biased region" description="Basic and acidic residues" evidence="10">
    <location>
        <begin position="484"/>
        <end position="501"/>
    </location>
</feature>
<reference evidence="12" key="1">
    <citation type="submission" date="2023-06" db="EMBL/GenBank/DDBJ databases">
        <title>Genome-scale phylogeny and comparative genomics of the fungal order Sordariales.</title>
        <authorList>
            <consortium name="Lawrence Berkeley National Laboratory"/>
            <person name="Hensen N."/>
            <person name="Bonometti L."/>
            <person name="Westerberg I."/>
            <person name="Brannstrom I.O."/>
            <person name="Guillou S."/>
            <person name="Cros-Aarteil S."/>
            <person name="Calhoun S."/>
            <person name="Haridas S."/>
            <person name="Kuo A."/>
            <person name="Mondo S."/>
            <person name="Pangilinan J."/>
            <person name="Riley R."/>
            <person name="LaButti K."/>
            <person name="Andreopoulos B."/>
            <person name="Lipzen A."/>
            <person name="Chen C."/>
            <person name="Yanf M."/>
            <person name="Daum C."/>
            <person name="Ng V."/>
            <person name="Clum A."/>
            <person name="Steindorff A."/>
            <person name="Ohm R."/>
            <person name="Martin F."/>
            <person name="Silar P."/>
            <person name="Natvig D."/>
            <person name="Lalanne C."/>
            <person name="Gautier V."/>
            <person name="Ament-velasquez S.L."/>
            <person name="Kruys A."/>
            <person name="Hutchinson M.I."/>
            <person name="Powell A.J."/>
            <person name="Barry K."/>
            <person name="Miller A.N."/>
            <person name="Grigoriev I.V."/>
            <person name="Debuchy R."/>
            <person name="Gladieux P."/>
            <person name="Thoren M.H."/>
            <person name="Johannesson H."/>
        </authorList>
    </citation>
    <scope>NUCLEOTIDE SEQUENCE</scope>
    <source>
        <strain evidence="12">SMH3187-1</strain>
    </source>
</reference>
<evidence type="ECO:0000256" key="5">
    <source>
        <dbReference type="ARBA" id="ARBA00023157"/>
    </source>
</evidence>
<feature type="signal peptide" evidence="11">
    <location>
        <begin position="1"/>
        <end position="27"/>
    </location>
</feature>
<dbReference type="InterPro" id="IPR012341">
    <property type="entry name" value="6hp_glycosidase-like_sf"/>
</dbReference>
<evidence type="ECO:0000256" key="1">
    <source>
        <dbReference type="ARBA" id="ARBA00001913"/>
    </source>
</evidence>
<evidence type="ECO:0000256" key="9">
    <source>
        <dbReference type="RuleBase" id="RU361193"/>
    </source>
</evidence>
<dbReference type="PANTHER" id="PTHR11742:SF103">
    <property type="entry name" value="ENDOPLASMIC RETICULUM MANNOSIDASE MNL2-RELATED"/>
    <property type="match status" value="1"/>
</dbReference>
<comment type="similarity">
    <text evidence="3 9">Belongs to the glycosyl hydrolase 47 family.</text>
</comment>
<feature type="binding site" evidence="7">
    <location>
        <position position="948"/>
    </location>
    <ligand>
        <name>Ca(2+)</name>
        <dbReference type="ChEBI" id="CHEBI:29108"/>
    </ligand>
</feature>
<keyword evidence="13" id="KW-1185">Reference proteome</keyword>
<feature type="compositionally biased region" description="Basic and acidic residues" evidence="10">
    <location>
        <begin position="449"/>
        <end position="474"/>
    </location>
</feature>
<feature type="region of interest" description="Disordered" evidence="10">
    <location>
        <begin position="733"/>
        <end position="835"/>
    </location>
</feature>
<dbReference type="Proteomes" id="UP001172155">
    <property type="component" value="Unassembled WGS sequence"/>
</dbReference>
<feature type="region of interest" description="Disordered" evidence="10">
    <location>
        <begin position="110"/>
        <end position="163"/>
    </location>
</feature>
<dbReference type="GO" id="GO:0005783">
    <property type="term" value="C:endoplasmic reticulum"/>
    <property type="evidence" value="ECO:0007669"/>
    <property type="project" value="TreeGrafter"/>
</dbReference>
<feature type="disulfide bond" evidence="8">
    <location>
        <begin position="627"/>
        <end position="656"/>
    </location>
</feature>
<dbReference type="Gene3D" id="1.50.10.10">
    <property type="match status" value="3"/>
</dbReference>
<dbReference type="SUPFAM" id="SSF48225">
    <property type="entry name" value="Seven-hairpin glycosidases"/>
    <property type="match status" value="1"/>
</dbReference>
<feature type="active site" description="Proton donor" evidence="6">
    <location>
        <position position="315"/>
    </location>
</feature>
<keyword evidence="9" id="KW-0326">Glycosidase</keyword>
<dbReference type="PRINTS" id="PR00747">
    <property type="entry name" value="GLYHDRLASE47"/>
</dbReference>
<accession>A0AA40F2H7</accession>
<dbReference type="EC" id="3.2.1.-" evidence="9"/>
<keyword evidence="7" id="KW-0106">Calcium</keyword>
<keyword evidence="11" id="KW-0732">Signal</keyword>
<feature type="region of interest" description="Disordered" evidence="10">
    <location>
        <begin position="445"/>
        <end position="525"/>
    </location>
</feature>
<sequence length="957" mass="106006">MPRFRRIRVYLVFAIFALALLYHVSRNSTWNGADSTGFGRVVSHNPLAAKPKPDDKKASTNIRPPNEPAEKPATETAPLPGPPTAAAPDVVNPVPEVNIPKLKTSHHVQGAYGLPTKRPGPPTPAIANTLPTPATEDTLPTPATDDTPSTPTPDSDADTNGLDGTVRYADLATAPATPTSPVHWTKPHEFYPVPSASLLRLPTGTPKTLRAVQYAFPDPEAPAAREKRLRRQAKVKAEAGRAWEAYRHYAWTHDEVKPVSLAPNDPFCGWAATLVDALDTLWLMNMTAEFDAGVEVVKAIDFTTTPYRVDIPVFETIIRYLGGLLGAYDVTGGHDGRYRVLLDKAVELAEILMSVFDTPNRMPVLYYQWKPEYNISPKKASTSSGVAELGSMGMEFTRLAQLTGEDKYYDAIARITDALEELQNRPGGTALPGIFPQNLDASGCNRTAAAERREEALRKQTEEDQRKNAEDEARQAAAAAAPDRWADDADEHVLRDNHTRTDVPGLKTKRGSRSPSYPYYGGSSLDDEDECIPQPLVGSGFGQDSYSMGGSQDSAYEYFPKLYALLGGLVPKYQAMHVKTVDAVRKYLLFRPMAAGDPDVLFSAKALSSNGNDAHLSYEYEVTHLTCFLGGMFALGGKLFDRPADVNIGGRLAEGCVWAYDVFPTGIMPEYAQVLPCPDAADCHFDEAAWHEKLDPNREYRERRMQEYHLELADWEKEVEEIKAKDAEEKRRARAQAEKAEAARLRKDEEARGLRPVNNTRTGDLEGRPIGHDHEEETHVHRRDDSGSDPLDFNSAPAPAPVPATTTTNTETETETQQRDAGGDQKPILYIPPKPTKPLTHAEYIAEQLNITHVPRASPEAIESVWYMYRITGDPVWQERGWRMFEAVIRATRAEGGHSAIYDVTTTDRHPGGADSMESFWLAETLKYFWLLFAEPDVVSLDKWVLNTEAHPFRRPG</sequence>
<evidence type="ECO:0000256" key="7">
    <source>
        <dbReference type="PIRSR" id="PIRSR601382-2"/>
    </source>
</evidence>
<feature type="chain" id="PRO_5041333603" description="alpha-1,2-Mannosidase" evidence="11">
    <location>
        <begin position="28"/>
        <end position="957"/>
    </location>
</feature>
<evidence type="ECO:0000313" key="13">
    <source>
        <dbReference type="Proteomes" id="UP001172155"/>
    </source>
</evidence>
<name>A0AA40F2H7_9PEZI</name>
<dbReference type="GO" id="GO:0036503">
    <property type="term" value="P:ERAD pathway"/>
    <property type="evidence" value="ECO:0007669"/>
    <property type="project" value="UniProtKB-ARBA"/>
</dbReference>
<dbReference type="InterPro" id="IPR036026">
    <property type="entry name" value="Seven-hairpin_glycosidases"/>
</dbReference>
<gene>
    <name evidence="12" type="ORF">B0T18DRAFT_389451</name>
</gene>
<dbReference type="EMBL" id="JAUKUD010000003">
    <property type="protein sequence ID" value="KAK0749948.1"/>
    <property type="molecule type" value="Genomic_DNA"/>
</dbReference>
<dbReference type="InterPro" id="IPR050749">
    <property type="entry name" value="Glycosyl_Hydrolase_47"/>
</dbReference>
<dbReference type="GO" id="GO:0004571">
    <property type="term" value="F:mannosyl-oligosaccharide 1,2-alpha-mannosidase activity"/>
    <property type="evidence" value="ECO:0007669"/>
    <property type="project" value="InterPro"/>
</dbReference>
<evidence type="ECO:0000256" key="6">
    <source>
        <dbReference type="PIRSR" id="PIRSR601382-1"/>
    </source>
</evidence>
<dbReference type="GO" id="GO:0016020">
    <property type="term" value="C:membrane"/>
    <property type="evidence" value="ECO:0007669"/>
    <property type="project" value="InterPro"/>
</dbReference>